<dbReference type="CDD" id="cd00082">
    <property type="entry name" value="HisKA"/>
    <property type="match status" value="1"/>
</dbReference>
<evidence type="ECO:0000259" key="13">
    <source>
        <dbReference type="PROSITE" id="PS50113"/>
    </source>
</evidence>
<keyword evidence="4" id="KW-0808">Transferase</keyword>
<evidence type="ECO:0000256" key="9">
    <source>
        <dbReference type="PROSITE-ProRule" id="PRU00169"/>
    </source>
</evidence>
<dbReference type="PROSITE" id="PS50110">
    <property type="entry name" value="RESPONSE_REGULATORY"/>
    <property type="match status" value="1"/>
</dbReference>
<dbReference type="EC" id="2.7.13.3" evidence="2"/>
<evidence type="ECO:0000256" key="2">
    <source>
        <dbReference type="ARBA" id="ARBA00012438"/>
    </source>
</evidence>
<dbReference type="SMART" id="SM00448">
    <property type="entry name" value="REC"/>
    <property type="match status" value="1"/>
</dbReference>
<name>A0A6N8F9V7_9GAMM</name>
<dbReference type="SMART" id="SM00387">
    <property type="entry name" value="HATPase_c"/>
    <property type="match status" value="1"/>
</dbReference>
<keyword evidence="5" id="KW-0547">Nucleotide-binding</keyword>
<dbReference type="GO" id="GO:0000155">
    <property type="term" value="F:phosphorelay sensor kinase activity"/>
    <property type="evidence" value="ECO:0007669"/>
    <property type="project" value="InterPro"/>
</dbReference>
<feature type="modified residue" description="4-aspartylphosphate" evidence="9">
    <location>
        <position position="736"/>
    </location>
</feature>
<dbReference type="Gene3D" id="3.30.450.20">
    <property type="entry name" value="PAS domain"/>
    <property type="match status" value="3"/>
</dbReference>
<dbReference type="InterPro" id="IPR036890">
    <property type="entry name" value="HATPase_C_sf"/>
</dbReference>
<dbReference type="PROSITE" id="PS50113">
    <property type="entry name" value="PAC"/>
    <property type="match status" value="1"/>
</dbReference>
<evidence type="ECO:0000256" key="3">
    <source>
        <dbReference type="ARBA" id="ARBA00022553"/>
    </source>
</evidence>
<dbReference type="InterPro" id="IPR036097">
    <property type="entry name" value="HisK_dim/P_sf"/>
</dbReference>
<dbReference type="InterPro" id="IPR000700">
    <property type="entry name" value="PAS-assoc_C"/>
</dbReference>
<dbReference type="Gene3D" id="3.30.565.10">
    <property type="entry name" value="Histidine kinase-like ATPase, C-terminal domain"/>
    <property type="match status" value="1"/>
</dbReference>
<keyword evidence="6" id="KW-0418">Kinase</keyword>
<evidence type="ECO:0000256" key="6">
    <source>
        <dbReference type="ARBA" id="ARBA00022777"/>
    </source>
</evidence>
<proteinExistence type="predicted"/>
<dbReference type="GO" id="GO:0005524">
    <property type="term" value="F:ATP binding"/>
    <property type="evidence" value="ECO:0007669"/>
    <property type="project" value="UniProtKB-KW"/>
</dbReference>
<dbReference type="InterPro" id="IPR004358">
    <property type="entry name" value="Sig_transdc_His_kin-like_C"/>
</dbReference>
<accession>A0A6N8F9V7</accession>
<evidence type="ECO:0000313" key="14">
    <source>
        <dbReference type="EMBL" id="MUH71710.1"/>
    </source>
</evidence>
<evidence type="ECO:0000313" key="15">
    <source>
        <dbReference type="Proteomes" id="UP000439994"/>
    </source>
</evidence>
<dbReference type="Pfam" id="PF02518">
    <property type="entry name" value="HATPase_c"/>
    <property type="match status" value="1"/>
</dbReference>
<protein>
    <recommendedName>
        <fullName evidence="2">histidine kinase</fullName>
        <ecNumber evidence="2">2.7.13.3</ecNumber>
    </recommendedName>
</protein>
<keyword evidence="8" id="KW-0902">Two-component regulatory system</keyword>
<evidence type="ECO:0000259" key="10">
    <source>
        <dbReference type="PROSITE" id="PS50109"/>
    </source>
</evidence>
<organism evidence="14 15">
    <name type="scientific">Psychrosphaera haliotis</name>
    <dbReference type="NCBI Taxonomy" id="555083"/>
    <lineage>
        <taxon>Bacteria</taxon>
        <taxon>Pseudomonadati</taxon>
        <taxon>Pseudomonadota</taxon>
        <taxon>Gammaproteobacteria</taxon>
        <taxon>Alteromonadales</taxon>
        <taxon>Pseudoalteromonadaceae</taxon>
        <taxon>Psychrosphaera</taxon>
    </lineage>
</organism>
<dbReference type="InterPro" id="IPR013655">
    <property type="entry name" value="PAS_fold_3"/>
</dbReference>
<dbReference type="SUPFAM" id="SSF52172">
    <property type="entry name" value="CheY-like"/>
    <property type="match status" value="1"/>
</dbReference>
<dbReference type="SMART" id="SM00388">
    <property type="entry name" value="HisKA"/>
    <property type="match status" value="1"/>
</dbReference>
<evidence type="ECO:0000256" key="5">
    <source>
        <dbReference type="ARBA" id="ARBA00022741"/>
    </source>
</evidence>
<dbReference type="Pfam" id="PF00072">
    <property type="entry name" value="Response_reg"/>
    <property type="match status" value="1"/>
</dbReference>
<dbReference type="InterPro" id="IPR011006">
    <property type="entry name" value="CheY-like_superfamily"/>
</dbReference>
<evidence type="ECO:0000256" key="7">
    <source>
        <dbReference type="ARBA" id="ARBA00022840"/>
    </source>
</evidence>
<dbReference type="PANTHER" id="PTHR43065">
    <property type="entry name" value="SENSOR HISTIDINE KINASE"/>
    <property type="match status" value="1"/>
</dbReference>
<dbReference type="Gene3D" id="3.40.50.2300">
    <property type="match status" value="1"/>
</dbReference>
<dbReference type="InterPro" id="IPR000014">
    <property type="entry name" value="PAS"/>
</dbReference>
<evidence type="ECO:0000259" key="12">
    <source>
        <dbReference type="PROSITE" id="PS50112"/>
    </source>
</evidence>
<dbReference type="SUPFAM" id="SSF55874">
    <property type="entry name" value="ATPase domain of HSP90 chaperone/DNA topoisomerase II/histidine kinase"/>
    <property type="match status" value="1"/>
</dbReference>
<feature type="domain" description="PAC" evidence="13">
    <location>
        <begin position="369"/>
        <end position="423"/>
    </location>
</feature>
<evidence type="ECO:0000256" key="4">
    <source>
        <dbReference type="ARBA" id="ARBA00022679"/>
    </source>
</evidence>
<reference evidence="14 15" key="1">
    <citation type="submission" date="2019-11" db="EMBL/GenBank/DDBJ databases">
        <title>P. haliotis isolates from Z. marina roots.</title>
        <authorList>
            <person name="Cohen M."/>
            <person name="Jospin G."/>
            <person name="Eisen J.A."/>
            <person name="Coil D.A."/>
        </authorList>
    </citation>
    <scope>NUCLEOTIDE SEQUENCE [LARGE SCALE GENOMIC DNA]</scope>
    <source>
        <strain evidence="14 15">UCD-MCMsp1aY</strain>
    </source>
</reference>
<evidence type="ECO:0000256" key="1">
    <source>
        <dbReference type="ARBA" id="ARBA00000085"/>
    </source>
</evidence>
<sequence length="804" mass="89948">MIIIATLCLFVALLAGIAIGLLLNKTVGVNFSNDNRSKDTDKNSTVSTADNNEYFNFSNPTFLLLANSLPTYLVIIKNDGTVLFVNETFKTFIGDNLPAFKINWLSFVSKNDVDRVKTKWRSAVKNNQSISFEYRFDDGKGLIQHIETFLTPIVNPDNGEIVWYASSVNNSKLEDFKNQIEQLAAKREGILQNMEDGFISVTEDLFVDYVNFRAEIMLQLPQNCIGMKLKETTRFFEEPDILAHIKYALNNTKSDNFEFSYKGDEYYIRIYPTATGLSFYFQDITSEKSSRNELKLLRTAIDKANDVVLITTADLEQPGPTVVYANEAFERVTGYSRQDIIGQSPRLLQGKGTERKNLDVLKNALQSSKPVRVLLTNYSKDGQAYFNEVDISPIIDKSGVTTHFVAIERDISKQKEQEDLAFRAHKMDSIGLVTGGVAHDFNNLLTIILGNCEILSSQLENQNENKSQEYLNAISDATRQGVSLTRSLLAFSKRQPFNKNTVVIDNILTSVVPLIKTALGAQFEFTLNDECSNRKLAGDHAQLESMFLNMAINARDAMEGKGSFSISIKDKVVKEADKLSQYLNPGNYTLIQFKDSGKGMTPEVIDKIFDPFFSTKALTKGTGLGLSMIYSYVDQCSGYIAVESKINQGTTFNVYLPAGNTVENDQDKQQKTIKELDLVTDFTGKTVLITEDTQMVAKVACHIFNELGFNVLLATDGLEALELFEENPQIDLLFTDIILPNGLTGKDVANKVKESVPTLPVIFTSGFTDGKLKHDDYQNTNTEFLQKPYTKKALVETVNLITFS</sequence>
<dbReference type="InterPro" id="IPR003661">
    <property type="entry name" value="HisK_dim/P_dom"/>
</dbReference>
<dbReference type="InterPro" id="IPR035965">
    <property type="entry name" value="PAS-like_dom_sf"/>
</dbReference>
<dbReference type="SUPFAM" id="SSF55785">
    <property type="entry name" value="PYP-like sensor domain (PAS domain)"/>
    <property type="match status" value="2"/>
</dbReference>
<dbReference type="Gene3D" id="1.10.287.130">
    <property type="match status" value="1"/>
</dbReference>
<dbReference type="InterPro" id="IPR003594">
    <property type="entry name" value="HATPase_dom"/>
</dbReference>
<keyword evidence="15" id="KW-1185">Reference proteome</keyword>
<feature type="domain" description="Histidine kinase" evidence="10">
    <location>
        <begin position="436"/>
        <end position="660"/>
    </location>
</feature>
<dbReference type="PROSITE" id="PS50109">
    <property type="entry name" value="HIS_KIN"/>
    <property type="match status" value="1"/>
</dbReference>
<dbReference type="Proteomes" id="UP000439994">
    <property type="component" value="Unassembled WGS sequence"/>
</dbReference>
<feature type="domain" description="PAS" evidence="12">
    <location>
        <begin position="293"/>
        <end position="344"/>
    </location>
</feature>
<dbReference type="NCBIfam" id="TIGR00229">
    <property type="entry name" value="sensory_box"/>
    <property type="match status" value="1"/>
</dbReference>
<dbReference type="SMART" id="SM00091">
    <property type="entry name" value="PAS"/>
    <property type="match status" value="3"/>
</dbReference>
<evidence type="ECO:0000259" key="11">
    <source>
        <dbReference type="PROSITE" id="PS50110"/>
    </source>
</evidence>
<gene>
    <name evidence="14" type="ORF">GNP35_03930</name>
</gene>
<dbReference type="OrthoDB" id="9810730at2"/>
<dbReference type="CDD" id="cd00130">
    <property type="entry name" value="PAS"/>
    <property type="match status" value="2"/>
</dbReference>
<dbReference type="InterPro" id="IPR001789">
    <property type="entry name" value="Sig_transdc_resp-reg_receiver"/>
</dbReference>
<dbReference type="PRINTS" id="PR00344">
    <property type="entry name" value="BCTRLSENSOR"/>
</dbReference>
<dbReference type="Pfam" id="PF13426">
    <property type="entry name" value="PAS_9"/>
    <property type="match status" value="1"/>
</dbReference>
<comment type="catalytic activity">
    <reaction evidence="1">
        <text>ATP + protein L-histidine = ADP + protein N-phospho-L-histidine.</text>
        <dbReference type="EC" id="2.7.13.3"/>
    </reaction>
</comment>
<dbReference type="Pfam" id="PF00512">
    <property type="entry name" value="HisKA"/>
    <property type="match status" value="1"/>
</dbReference>
<dbReference type="PROSITE" id="PS50112">
    <property type="entry name" value="PAS"/>
    <property type="match status" value="1"/>
</dbReference>
<dbReference type="PANTHER" id="PTHR43065:SF46">
    <property type="entry name" value="C4-DICARBOXYLATE TRANSPORT SENSOR PROTEIN DCTB"/>
    <property type="match status" value="1"/>
</dbReference>
<evidence type="ECO:0000256" key="8">
    <source>
        <dbReference type="ARBA" id="ARBA00023012"/>
    </source>
</evidence>
<dbReference type="RefSeq" id="WP_155694727.1">
    <property type="nucleotide sequence ID" value="NZ_WOCD01000002.1"/>
</dbReference>
<comment type="caution">
    <text evidence="14">The sequence shown here is derived from an EMBL/GenBank/DDBJ whole genome shotgun (WGS) entry which is preliminary data.</text>
</comment>
<dbReference type="InterPro" id="IPR005467">
    <property type="entry name" value="His_kinase_dom"/>
</dbReference>
<keyword evidence="7" id="KW-0067">ATP-binding</keyword>
<feature type="domain" description="Response regulatory" evidence="11">
    <location>
        <begin position="686"/>
        <end position="802"/>
    </location>
</feature>
<dbReference type="SUPFAM" id="SSF47384">
    <property type="entry name" value="Homodimeric domain of signal transducing histidine kinase"/>
    <property type="match status" value="1"/>
</dbReference>
<dbReference type="EMBL" id="WOCD01000002">
    <property type="protein sequence ID" value="MUH71710.1"/>
    <property type="molecule type" value="Genomic_DNA"/>
</dbReference>
<dbReference type="AlphaFoldDB" id="A0A6N8F9V7"/>
<dbReference type="Pfam" id="PF08447">
    <property type="entry name" value="PAS_3"/>
    <property type="match status" value="1"/>
</dbReference>
<keyword evidence="3 9" id="KW-0597">Phosphoprotein</keyword>